<dbReference type="GO" id="GO:0046872">
    <property type="term" value="F:metal ion binding"/>
    <property type="evidence" value="ECO:0007669"/>
    <property type="project" value="UniProtKB-KW"/>
</dbReference>
<sequence>MTHRLRDHTADVAVEATAPTLSGLFESVAEGLTAASCESVPERGERFGVTVRAERPEALLFDYLDQLIYERDVRLVLPADHRCAVSGPAAHGGDETGGGADEECDLSVGTGEEAGDGSDEGERSEQGEDDAWTVSASARGVPLADVAAREIKAVTYSDMALERRDDGWYAYVVFDV</sequence>
<dbReference type="SUPFAM" id="SSF69819">
    <property type="entry name" value="MTH1598-like"/>
    <property type="match status" value="1"/>
</dbReference>
<dbReference type="EMBL" id="JBHSXI010000023">
    <property type="protein sequence ID" value="MFC6890526.1"/>
    <property type="molecule type" value="Genomic_DNA"/>
</dbReference>
<dbReference type="Proteomes" id="UP001596333">
    <property type="component" value="Unassembled WGS sequence"/>
</dbReference>
<evidence type="ECO:0000256" key="4">
    <source>
        <dbReference type="ARBA" id="ARBA00022837"/>
    </source>
</evidence>
<dbReference type="InterPro" id="IPR036820">
    <property type="entry name" value="Archease_dom_sf"/>
</dbReference>
<evidence type="ECO:0000313" key="8">
    <source>
        <dbReference type="Proteomes" id="UP001596333"/>
    </source>
</evidence>
<feature type="domain" description="Archease" evidence="6">
    <location>
        <begin position="126"/>
        <end position="176"/>
    </location>
</feature>
<dbReference type="GO" id="GO:0008033">
    <property type="term" value="P:tRNA processing"/>
    <property type="evidence" value="ECO:0007669"/>
    <property type="project" value="UniProtKB-KW"/>
</dbReference>
<evidence type="ECO:0000256" key="1">
    <source>
        <dbReference type="ARBA" id="ARBA00007963"/>
    </source>
</evidence>
<keyword evidence="2" id="KW-0819">tRNA processing</keyword>
<dbReference type="Gene3D" id="3.55.10.10">
    <property type="entry name" value="Archease domain"/>
    <property type="match status" value="1"/>
</dbReference>
<gene>
    <name evidence="7" type="ORF">ACFQEY_16155</name>
</gene>
<keyword evidence="4" id="KW-0106">Calcium</keyword>
<comment type="similarity">
    <text evidence="1">Belongs to the archease family.</text>
</comment>
<keyword evidence="8" id="KW-1185">Reference proteome</keyword>
<evidence type="ECO:0000313" key="7">
    <source>
        <dbReference type="EMBL" id="MFC6890526.1"/>
    </source>
</evidence>
<dbReference type="PANTHER" id="PTHR12682">
    <property type="entry name" value="ARCHEASE"/>
    <property type="match status" value="1"/>
</dbReference>
<keyword evidence="3" id="KW-0479">Metal-binding</keyword>
<proteinExistence type="inferred from homology"/>
<evidence type="ECO:0000256" key="2">
    <source>
        <dbReference type="ARBA" id="ARBA00022694"/>
    </source>
</evidence>
<dbReference type="InterPro" id="IPR002804">
    <property type="entry name" value="Archease"/>
</dbReference>
<evidence type="ECO:0000256" key="3">
    <source>
        <dbReference type="ARBA" id="ARBA00022723"/>
    </source>
</evidence>
<feature type="domain" description="Archease" evidence="6">
    <location>
        <begin position="4"/>
        <end position="79"/>
    </location>
</feature>
<dbReference type="RefSeq" id="WP_379770567.1">
    <property type="nucleotide sequence ID" value="NZ_JBHSXI010000023.1"/>
</dbReference>
<evidence type="ECO:0000256" key="5">
    <source>
        <dbReference type="SAM" id="MobiDB-lite"/>
    </source>
</evidence>
<feature type="region of interest" description="Disordered" evidence="5">
    <location>
        <begin position="88"/>
        <end position="131"/>
    </location>
</feature>
<accession>A0ABD5UQV7</accession>
<protein>
    <submittedName>
        <fullName evidence="7">Archease</fullName>
    </submittedName>
</protein>
<comment type="caution">
    <text evidence="7">The sequence shown here is derived from an EMBL/GenBank/DDBJ whole genome shotgun (WGS) entry which is preliminary data.</text>
</comment>
<organism evidence="7 8">
    <name type="scientific">Halorubrum trueperi</name>
    <dbReference type="NCBI Taxonomy" id="2004704"/>
    <lineage>
        <taxon>Archaea</taxon>
        <taxon>Methanobacteriati</taxon>
        <taxon>Methanobacteriota</taxon>
        <taxon>Stenosarchaea group</taxon>
        <taxon>Halobacteria</taxon>
        <taxon>Halobacteriales</taxon>
        <taxon>Haloferacaceae</taxon>
        <taxon>Halorubrum</taxon>
    </lineage>
</organism>
<reference evidence="7 8" key="1">
    <citation type="journal article" date="2019" name="Int. J. Syst. Evol. Microbiol.">
        <title>The Global Catalogue of Microorganisms (GCM) 10K type strain sequencing project: providing services to taxonomists for standard genome sequencing and annotation.</title>
        <authorList>
            <consortium name="The Broad Institute Genomics Platform"/>
            <consortium name="The Broad Institute Genome Sequencing Center for Infectious Disease"/>
            <person name="Wu L."/>
            <person name="Ma J."/>
        </authorList>
    </citation>
    <scope>NUCLEOTIDE SEQUENCE [LARGE SCALE GENOMIC DNA]</scope>
    <source>
        <strain evidence="7 8">Y73</strain>
    </source>
</reference>
<evidence type="ECO:0000259" key="6">
    <source>
        <dbReference type="Pfam" id="PF01951"/>
    </source>
</evidence>
<dbReference type="PANTHER" id="PTHR12682:SF11">
    <property type="entry name" value="PROTEIN ARCHEASE"/>
    <property type="match status" value="1"/>
</dbReference>
<name>A0ABD5UQV7_9EURY</name>
<dbReference type="InterPro" id="IPR023572">
    <property type="entry name" value="Archease_dom"/>
</dbReference>
<dbReference type="AlphaFoldDB" id="A0ABD5UQV7"/>
<dbReference type="Pfam" id="PF01951">
    <property type="entry name" value="Archease"/>
    <property type="match status" value="2"/>
</dbReference>